<feature type="transmembrane region" description="Helical" evidence="13">
    <location>
        <begin position="94"/>
        <end position="114"/>
    </location>
</feature>
<comment type="subcellular location">
    <subcellularLocation>
        <location evidence="1 13">Cell membrane</location>
        <topology evidence="1 13">Multi-pass membrane protein</topology>
    </subcellularLocation>
</comment>
<keyword evidence="4 13" id="KW-1003">Cell membrane</keyword>
<evidence type="ECO:0000256" key="10">
    <source>
        <dbReference type="ARBA" id="ARBA00023136"/>
    </source>
</evidence>
<dbReference type="Gene3D" id="1.20.120.1200">
    <property type="entry name" value="NADH-ubiquinone/plastoquinone oxidoreductase chain 6, subunit NuoJ"/>
    <property type="match status" value="1"/>
</dbReference>
<dbReference type="NCBIfam" id="NF005162">
    <property type="entry name" value="PRK06638.1-1"/>
    <property type="match status" value="1"/>
</dbReference>
<keyword evidence="14" id="KW-0560">Oxidoreductase</keyword>
<evidence type="ECO:0000313" key="14">
    <source>
        <dbReference type="EMBL" id="AIN47292.1"/>
    </source>
</evidence>
<keyword evidence="8 13" id="KW-1133">Transmembrane helix</keyword>
<sequence length="176" mass="19656">MELVFYFSGMIAILAVLRVITHNQPIYALLYLIISLLAVACMFFSIGAYFAGALEIIIYAGAIMVLFVFVVMMLNMNNCSKQYEQDLLQPKIWLGPSLLSIGLLAILLHVFYYVSEHNISYQLIEAKRIGISLFGPYVFAVELASILLLAGLVVAFHLGSHARYNSQIYCQNTNSS</sequence>
<dbReference type="PANTHER" id="PTHR33269:SF17">
    <property type="entry name" value="NADH-UBIQUINONE OXIDOREDUCTASE CHAIN 6"/>
    <property type="match status" value="1"/>
</dbReference>
<proteinExistence type="inferred from homology"/>
<dbReference type="AlphaFoldDB" id="A0A088MYD0"/>
<keyword evidence="5 13" id="KW-0812">Transmembrane</keyword>
<comment type="subunit">
    <text evidence="11">Composed of 13 different subunits. Subunits NuoA, H, J, K, L, M, N constitute the membrane sector of the complex.</text>
</comment>
<comment type="function">
    <text evidence="13">NDH-1 shuttles electrons from NADH, via FMN and iron-sulfur (Fe-S) centers, to quinones in the respiratory chain. Couples the redox reaction to proton translocation (for every two electrons transferred, four hydrogen ions are translocated across the cytoplasmic membrane), and thus conserves the redox energy in a proton gradient.</text>
</comment>
<dbReference type="GO" id="GO:0008137">
    <property type="term" value="F:NADH dehydrogenase (ubiquinone) activity"/>
    <property type="evidence" value="ECO:0007669"/>
    <property type="project" value="UniProtKB-UniRule"/>
</dbReference>
<dbReference type="Pfam" id="PF00499">
    <property type="entry name" value="Oxidored_q3"/>
    <property type="match status" value="1"/>
</dbReference>
<name>A0A088MYD0_9GAMM</name>
<comment type="catalytic activity">
    <reaction evidence="12 13">
        <text>a quinone + NADH + 5 H(+)(in) = a quinol + NAD(+) + 4 H(+)(out)</text>
        <dbReference type="Rhea" id="RHEA:57888"/>
        <dbReference type="ChEBI" id="CHEBI:15378"/>
        <dbReference type="ChEBI" id="CHEBI:24646"/>
        <dbReference type="ChEBI" id="CHEBI:57540"/>
        <dbReference type="ChEBI" id="CHEBI:57945"/>
        <dbReference type="ChEBI" id="CHEBI:132124"/>
    </reaction>
</comment>
<keyword evidence="7" id="KW-1278">Translocase</keyword>
<dbReference type="InterPro" id="IPR042106">
    <property type="entry name" value="Nuo/plastoQ_OxRdtase_6_NuoJ"/>
</dbReference>
<feature type="transmembrane region" description="Helical" evidence="13">
    <location>
        <begin position="6"/>
        <end position="21"/>
    </location>
</feature>
<evidence type="ECO:0000256" key="9">
    <source>
        <dbReference type="ARBA" id="ARBA00023027"/>
    </source>
</evidence>
<keyword evidence="9 13" id="KW-0520">NAD</keyword>
<evidence type="ECO:0000256" key="11">
    <source>
        <dbReference type="ARBA" id="ARBA00025811"/>
    </source>
</evidence>
<feature type="transmembrane region" description="Helical" evidence="13">
    <location>
        <begin position="134"/>
        <end position="158"/>
    </location>
</feature>
<evidence type="ECO:0000256" key="4">
    <source>
        <dbReference type="ARBA" id="ARBA00022475"/>
    </source>
</evidence>
<dbReference type="OrthoDB" id="9790848at2"/>
<dbReference type="InterPro" id="IPR001457">
    <property type="entry name" value="NADH_UbQ/plastoQ_OxRdtase_su6"/>
</dbReference>
<evidence type="ECO:0000256" key="2">
    <source>
        <dbReference type="ARBA" id="ARBA00005698"/>
    </source>
</evidence>
<dbReference type="GO" id="GO:0048038">
    <property type="term" value="F:quinone binding"/>
    <property type="evidence" value="ECO:0007669"/>
    <property type="project" value="UniProtKB-UniRule"/>
</dbReference>
<organism evidence="14 15">
    <name type="scientific">Candidatus Palibaumannia cicadellinicola</name>
    <dbReference type="NCBI Taxonomy" id="186490"/>
    <lineage>
        <taxon>Bacteria</taxon>
        <taxon>Pseudomonadati</taxon>
        <taxon>Pseudomonadota</taxon>
        <taxon>Gammaproteobacteria</taxon>
        <taxon>Candidatus Palibaumannia</taxon>
    </lineage>
</organism>
<accession>A0A088MYD0</accession>
<dbReference type="RefSeq" id="WP_038498683.1">
    <property type="nucleotide sequence ID" value="NZ_CP008985.1"/>
</dbReference>
<protein>
    <recommendedName>
        <fullName evidence="3 13">NADH-quinone oxidoreductase subunit J</fullName>
        <ecNumber evidence="13">7.1.1.-</ecNumber>
    </recommendedName>
</protein>
<dbReference type="PANTHER" id="PTHR33269">
    <property type="entry name" value="NADH-UBIQUINONE OXIDOREDUCTASE CHAIN 6"/>
    <property type="match status" value="1"/>
</dbReference>
<dbReference type="KEGG" id="bcib:IM45_841"/>
<evidence type="ECO:0000256" key="13">
    <source>
        <dbReference type="RuleBase" id="RU004429"/>
    </source>
</evidence>
<dbReference type="eggNOG" id="COG0839">
    <property type="taxonomic scope" value="Bacteria"/>
</dbReference>
<evidence type="ECO:0000256" key="1">
    <source>
        <dbReference type="ARBA" id="ARBA00004651"/>
    </source>
</evidence>
<dbReference type="EMBL" id="CP008985">
    <property type="protein sequence ID" value="AIN47292.1"/>
    <property type="molecule type" value="Genomic_DNA"/>
</dbReference>
<evidence type="ECO:0000256" key="7">
    <source>
        <dbReference type="ARBA" id="ARBA00022967"/>
    </source>
</evidence>
<dbReference type="GO" id="GO:0005886">
    <property type="term" value="C:plasma membrane"/>
    <property type="evidence" value="ECO:0007669"/>
    <property type="project" value="UniProtKB-SubCell"/>
</dbReference>
<dbReference type="FunFam" id="1.20.120.1200:FF:000001">
    <property type="entry name" value="NADH-quinone oxidoreductase subunit J"/>
    <property type="match status" value="1"/>
</dbReference>
<dbReference type="Proteomes" id="UP000067325">
    <property type="component" value="Chromosome"/>
</dbReference>
<keyword evidence="14" id="KW-0830">Ubiquinone</keyword>
<dbReference type="EC" id="7.1.1.-" evidence="13"/>
<evidence type="ECO:0000256" key="12">
    <source>
        <dbReference type="ARBA" id="ARBA00047712"/>
    </source>
</evidence>
<evidence type="ECO:0000256" key="3">
    <source>
        <dbReference type="ARBA" id="ARBA00019907"/>
    </source>
</evidence>
<keyword evidence="6 13" id="KW-0874">Quinone</keyword>
<evidence type="ECO:0000313" key="15">
    <source>
        <dbReference type="Proteomes" id="UP000067325"/>
    </source>
</evidence>
<feature type="transmembrane region" description="Helical" evidence="13">
    <location>
        <begin position="28"/>
        <end position="50"/>
    </location>
</feature>
<gene>
    <name evidence="14" type="ORF">IM45_841</name>
</gene>
<evidence type="ECO:0000256" key="8">
    <source>
        <dbReference type="ARBA" id="ARBA00022989"/>
    </source>
</evidence>
<feature type="transmembrane region" description="Helical" evidence="13">
    <location>
        <begin position="56"/>
        <end position="74"/>
    </location>
</feature>
<dbReference type="GO" id="GO:0016491">
    <property type="term" value="F:oxidoreductase activity"/>
    <property type="evidence" value="ECO:0007669"/>
    <property type="project" value="UniProtKB-KW"/>
</dbReference>
<evidence type="ECO:0000256" key="5">
    <source>
        <dbReference type="ARBA" id="ARBA00022692"/>
    </source>
</evidence>
<reference evidence="14 15" key="1">
    <citation type="journal article" date="2014" name="MBio">
        <title>Differential genome evolution between companion symbionts in an insect-bacterial symbiosis.</title>
        <authorList>
            <person name="Bennett G.M."/>
            <person name="McCutcheon J.P."/>
            <person name="MacDonald B.R."/>
            <person name="Romanovicz D."/>
            <person name="Moran N.A."/>
        </authorList>
    </citation>
    <scope>NUCLEOTIDE SEQUENCE [LARGE SCALE GENOMIC DNA]</scope>
    <source>
        <strain evidence="14 15">BGSS</strain>
    </source>
</reference>
<comment type="similarity">
    <text evidence="2 13">Belongs to the complex I subunit 6 family.</text>
</comment>
<evidence type="ECO:0000256" key="6">
    <source>
        <dbReference type="ARBA" id="ARBA00022719"/>
    </source>
</evidence>
<keyword evidence="10 13" id="KW-0472">Membrane</keyword>